<comment type="caution">
    <text evidence="8">The sequence shown here is derived from an EMBL/GenBank/DDBJ whole genome shotgun (WGS) entry which is preliminary data.</text>
</comment>
<feature type="transmembrane region" description="Helical" evidence="7">
    <location>
        <begin position="266"/>
        <end position="283"/>
    </location>
</feature>
<keyword evidence="5 7" id="KW-1133">Transmembrane helix</keyword>
<keyword evidence="2 7" id="KW-1003">Cell membrane</keyword>
<evidence type="ECO:0000256" key="7">
    <source>
        <dbReference type="HAMAP-Rule" id="MF_01147"/>
    </source>
</evidence>
<keyword evidence="9" id="KW-1185">Reference proteome</keyword>
<sequence>MLGQWYPDLVGSNDSFSIAFRVAGLDIRWYAILSMLGYLTAIAVYMLSIWKRYKISVDVGFYYIFVAIPVILFGARFWSGCIGDLQWPDFFKFGTGGLAIQGGVVFGIIGALIYFPIILHFPKFHKRVVENGHVYIQRPSMWLYADAIVPTILLGQAIGRWGNFFNGELFGHPVSASELSWLKAIMPGVFEHMFSRNGATIPLDHEYWHTAFDSGLTAVNPKTGVVEHIAVVGTFYQPLFLYESFMNIMAFVLIYGLVAEIKSARAGVPTGLYFIFYGIIRYITESQRNQDFTFLGTYILNGILLSVGIIIFCFVQFVSFRLRKYYVMFYIKAHFNYWFKLKSAKRRLAYVKKNNPKMSQAKINQWIEDNMPTKENLGYVQPPKMVREPGDMNYFAGR</sequence>
<evidence type="ECO:0000313" key="9">
    <source>
        <dbReference type="Proteomes" id="UP001449582"/>
    </source>
</evidence>
<comment type="similarity">
    <text evidence="1 7">Belongs to the Lgt family.</text>
</comment>
<dbReference type="Proteomes" id="UP001449582">
    <property type="component" value="Unassembled WGS sequence"/>
</dbReference>
<gene>
    <name evidence="7 8" type="primary">lgt</name>
    <name evidence="8" type="ORF">UREOM_6230</name>
</gene>
<evidence type="ECO:0000256" key="6">
    <source>
        <dbReference type="ARBA" id="ARBA00023136"/>
    </source>
</evidence>
<name>A0ABP9U9P6_9BACT</name>
<comment type="catalytic activity">
    <reaction evidence="7">
        <text>L-cysteinyl-[prolipoprotein] + a 1,2-diacyl-sn-glycero-3-phospho-(1'-sn-glycerol) = an S-1,2-diacyl-sn-glyceryl-L-cysteinyl-[prolipoprotein] + sn-glycerol 1-phosphate + H(+)</text>
        <dbReference type="Rhea" id="RHEA:56712"/>
        <dbReference type="Rhea" id="RHEA-COMP:14679"/>
        <dbReference type="Rhea" id="RHEA-COMP:14680"/>
        <dbReference type="ChEBI" id="CHEBI:15378"/>
        <dbReference type="ChEBI" id="CHEBI:29950"/>
        <dbReference type="ChEBI" id="CHEBI:57685"/>
        <dbReference type="ChEBI" id="CHEBI:64716"/>
        <dbReference type="ChEBI" id="CHEBI:140658"/>
        <dbReference type="EC" id="2.5.1.145"/>
    </reaction>
</comment>
<dbReference type="GO" id="GO:0016740">
    <property type="term" value="F:transferase activity"/>
    <property type="evidence" value="ECO:0007669"/>
    <property type="project" value="UniProtKB-KW"/>
</dbReference>
<dbReference type="NCBIfam" id="TIGR00544">
    <property type="entry name" value="lgt"/>
    <property type="match status" value="1"/>
</dbReference>
<dbReference type="PANTHER" id="PTHR30589:SF0">
    <property type="entry name" value="PHOSPHATIDYLGLYCEROL--PROLIPOPROTEIN DIACYLGLYCERYL TRANSFERASE"/>
    <property type="match status" value="1"/>
</dbReference>
<feature type="transmembrane region" description="Helical" evidence="7">
    <location>
        <begin position="239"/>
        <end position="259"/>
    </location>
</feature>
<dbReference type="PANTHER" id="PTHR30589">
    <property type="entry name" value="PROLIPOPROTEIN DIACYLGLYCERYL TRANSFERASE"/>
    <property type="match status" value="1"/>
</dbReference>
<evidence type="ECO:0000256" key="5">
    <source>
        <dbReference type="ARBA" id="ARBA00022989"/>
    </source>
</evidence>
<feature type="transmembrane region" description="Helical" evidence="7">
    <location>
        <begin position="141"/>
        <end position="159"/>
    </location>
</feature>
<reference evidence="8" key="1">
    <citation type="submission" date="2024-02" db="EMBL/GenBank/DDBJ databases">
        <title>Draft genome sequence of new strains in genus Ureaplasma.</title>
        <authorList>
            <person name="Nakajima Y."/>
            <person name="Segawa T."/>
        </authorList>
    </citation>
    <scope>NUCLEOTIDE SEQUENCE [LARGE SCALE GENOMIC DNA]</scope>
    <source>
        <strain evidence="8">OM1</strain>
    </source>
</reference>
<keyword evidence="6 7" id="KW-0472">Membrane</keyword>
<accession>A0ABP9U9P6</accession>
<comment type="function">
    <text evidence="7">Catalyzes the transfer of the diacylglyceryl group from phosphatidylglycerol to the sulfhydryl group of the N-terminal cysteine of a prolipoprotein, the first step in the formation of mature lipoproteins.</text>
</comment>
<feature type="binding site" evidence="7">
    <location>
        <position position="160"/>
    </location>
    <ligand>
        <name>a 1,2-diacyl-sn-glycero-3-phospho-(1'-sn-glycerol)</name>
        <dbReference type="ChEBI" id="CHEBI:64716"/>
    </ligand>
</feature>
<keyword evidence="3 7" id="KW-0808">Transferase</keyword>
<evidence type="ECO:0000256" key="2">
    <source>
        <dbReference type="ARBA" id="ARBA00022475"/>
    </source>
</evidence>
<proteinExistence type="inferred from homology"/>
<comment type="subcellular location">
    <subcellularLocation>
        <location evidence="7">Cell membrane</location>
        <topology evidence="7">Multi-pass membrane protein</topology>
    </subcellularLocation>
</comment>
<feature type="transmembrane region" description="Helical" evidence="7">
    <location>
        <begin position="295"/>
        <end position="318"/>
    </location>
</feature>
<evidence type="ECO:0000256" key="1">
    <source>
        <dbReference type="ARBA" id="ARBA00007150"/>
    </source>
</evidence>
<dbReference type="InterPro" id="IPR001640">
    <property type="entry name" value="Lgt"/>
</dbReference>
<evidence type="ECO:0000256" key="3">
    <source>
        <dbReference type="ARBA" id="ARBA00022679"/>
    </source>
</evidence>
<feature type="transmembrane region" description="Helical" evidence="7">
    <location>
        <begin position="98"/>
        <end position="121"/>
    </location>
</feature>
<feature type="transmembrane region" description="Helical" evidence="7">
    <location>
        <begin position="27"/>
        <end position="47"/>
    </location>
</feature>
<organism evidence="8 9">
    <name type="scientific">Ureaplasma ceti</name>
    <dbReference type="NCBI Taxonomy" id="3119530"/>
    <lineage>
        <taxon>Bacteria</taxon>
        <taxon>Bacillati</taxon>
        <taxon>Mycoplasmatota</taxon>
        <taxon>Mycoplasmoidales</taxon>
        <taxon>Mycoplasmoidaceae</taxon>
        <taxon>Ureaplasma</taxon>
    </lineage>
</organism>
<comment type="pathway">
    <text evidence="7">Protein modification; lipoprotein biosynthesis (diacylglyceryl transfer).</text>
</comment>
<dbReference type="HAMAP" id="MF_01147">
    <property type="entry name" value="Lgt"/>
    <property type="match status" value="1"/>
</dbReference>
<protein>
    <recommendedName>
        <fullName evidence="7">Phosphatidylglycerol--prolipoprotein diacylglyceryl transferase</fullName>
        <ecNumber evidence="7">2.5.1.145</ecNumber>
    </recommendedName>
</protein>
<dbReference type="EMBL" id="BAABQM010000004">
    <property type="protein sequence ID" value="GAA5414912.1"/>
    <property type="molecule type" value="Genomic_DNA"/>
</dbReference>
<keyword evidence="4 7" id="KW-0812">Transmembrane</keyword>
<dbReference type="PROSITE" id="PS01311">
    <property type="entry name" value="LGT"/>
    <property type="match status" value="1"/>
</dbReference>
<feature type="transmembrane region" description="Helical" evidence="7">
    <location>
        <begin position="59"/>
        <end position="78"/>
    </location>
</feature>
<dbReference type="Pfam" id="PF01790">
    <property type="entry name" value="LGT"/>
    <property type="match status" value="1"/>
</dbReference>
<dbReference type="EC" id="2.5.1.145" evidence="7"/>
<evidence type="ECO:0000256" key="4">
    <source>
        <dbReference type="ARBA" id="ARBA00022692"/>
    </source>
</evidence>
<evidence type="ECO:0000313" key="8">
    <source>
        <dbReference type="EMBL" id="GAA5414912.1"/>
    </source>
</evidence>